<dbReference type="Proteomes" id="UP001165740">
    <property type="component" value="Chromosome 9"/>
</dbReference>
<dbReference type="OrthoDB" id="10538014at2759"/>
<organism evidence="2 3">
    <name type="scientific">Biomphalaria glabrata</name>
    <name type="common">Bloodfluke planorb</name>
    <name type="synonym">Freshwater snail</name>
    <dbReference type="NCBI Taxonomy" id="6526"/>
    <lineage>
        <taxon>Eukaryota</taxon>
        <taxon>Metazoa</taxon>
        <taxon>Spiralia</taxon>
        <taxon>Lophotrochozoa</taxon>
        <taxon>Mollusca</taxon>
        <taxon>Gastropoda</taxon>
        <taxon>Heterobranchia</taxon>
        <taxon>Euthyneura</taxon>
        <taxon>Panpulmonata</taxon>
        <taxon>Hygrophila</taxon>
        <taxon>Lymnaeoidea</taxon>
        <taxon>Planorbidae</taxon>
        <taxon>Biomphalaria</taxon>
    </lineage>
</organism>
<dbReference type="RefSeq" id="XP_055897276.1">
    <property type="nucleotide sequence ID" value="XM_056041301.1"/>
</dbReference>
<gene>
    <name evidence="3" type="primary">LOC106069050</name>
</gene>
<evidence type="ECO:0000313" key="2">
    <source>
        <dbReference type="Proteomes" id="UP001165740"/>
    </source>
</evidence>
<dbReference type="AlphaFoldDB" id="A0A9W3BCX0"/>
<evidence type="ECO:0000256" key="1">
    <source>
        <dbReference type="SAM" id="Coils"/>
    </source>
</evidence>
<sequence>MRPYQQVAEVVSKLHNLDSIKESLKKLLVDIDLAKTKGESWIEEKEESSYQEIMQFIAKKTSEILQWLLSITKQYDKRNKNVADKVLHSEELQSINNNVEDLRSNVKLQTKKLQKLQLKLKEQQTLASTSRELEAKFLDFKEQILQELHSASTFMSDLQLKCNLISKEFKEHQELDDDNDKKMAMISQKTETVVKQQEELSITMGNIMRKMDSLESEQNNIQDHMRDNRRFTEALAQIVDKVKATERKTTQKKEIPEFVCKFTGLSDVPCVMNCFHMIGQHEQQISEDGWSDLDTHLTDCEKNPGHTNLIPVENFKLDHLPSGHRNIDLFEFIKTVADLTVKVAVTSVSPNRPEFWPNTNIPYYFYNHKESPTQFLRFGSGVINNVSKFTGRACPCDKCEHSDNPSKEWWSLKVGTSANLIFDEIEASVTSLRLFYDNKDSAELVVKVTFTDFFKDINRDICVFTCVACDKRLSVLAKMVKRNNELNKKVFENYLQSRDHCKLMFIVSHPHGCHKQISIGQWKSKLKVSDGSNRFTHLTCTCPGSTGGAVLCVGYGWHAHSGSLKSGLNYSSS</sequence>
<feature type="coiled-coil region" evidence="1">
    <location>
        <begin position="85"/>
        <end position="126"/>
    </location>
</feature>
<evidence type="ECO:0000313" key="3">
    <source>
        <dbReference type="RefSeq" id="XP_055897276.1"/>
    </source>
</evidence>
<keyword evidence="1" id="KW-0175">Coiled coil</keyword>
<protein>
    <submittedName>
        <fullName evidence="3">Uncharacterized protein LOC106069050 isoform X1</fullName>
    </submittedName>
</protein>
<dbReference type="GeneID" id="106069050"/>
<accession>A0A9W3BCX0</accession>
<keyword evidence="2" id="KW-1185">Reference proteome</keyword>
<proteinExistence type="predicted"/>
<reference evidence="3" key="1">
    <citation type="submission" date="2025-08" db="UniProtKB">
        <authorList>
            <consortium name="RefSeq"/>
        </authorList>
    </citation>
    <scope>IDENTIFICATION</scope>
</reference>
<name>A0A9W3BCX0_BIOGL</name>